<dbReference type="Gene3D" id="1.20.1280.50">
    <property type="match status" value="1"/>
</dbReference>
<proteinExistence type="predicted"/>
<accession>A0A915DR98</accession>
<dbReference type="InterPro" id="IPR036047">
    <property type="entry name" value="F-box-like_dom_sf"/>
</dbReference>
<sequence length="438" mass="49986">MNLRKRPAKPLVSKVKTSKRARLSTSTSENQISEKRQKINTGIEILPAEILVHIFELLSVADRMGIEAVCKRWQAVSSKHSWSKTTLWMLTAKLCCLIKRCVKYIKVVNLSSLANQANLSKCLQRVLNKIPANQLHHLDISYFDVKKTTLEKIAVRFKNLKGITISCGSKNIAFLDCLFKQFPSLEIFELHNSYLEGISFKGLPSNLKSLELSFCMGLADDQIRQITLACPNLECFMMECIHYSWNISSAGLNTLLQGLKCLRKIVINGKENYELSPLVHFNQLVHLDLNMKQLLTGPLLQSISKCSQLKFLRLAENKGVEKCTEQALIQLSTLISLEHLHLYGMDYLTDRALETIIESIPSLKALHILYHPQITESILEIVLRNCHQLKFFDLSHSRLDSKKNLTQLCVSVSKDLKIRACKLDVETRNFRFFVVKDK</sequence>
<dbReference type="Proteomes" id="UP000887574">
    <property type="component" value="Unplaced"/>
</dbReference>
<feature type="domain" description="F-box" evidence="1">
    <location>
        <begin position="40"/>
        <end position="85"/>
    </location>
</feature>
<dbReference type="InterPro" id="IPR032675">
    <property type="entry name" value="LRR_dom_sf"/>
</dbReference>
<dbReference type="SMART" id="SM00256">
    <property type="entry name" value="FBOX"/>
    <property type="match status" value="1"/>
</dbReference>
<dbReference type="WBParaSite" id="jg22067">
    <property type="protein sequence ID" value="jg22067"/>
    <property type="gene ID" value="jg22067"/>
</dbReference>
<keyword evidence="2" id="KW-1185">Reference proteome</keyword>
<reference evidence="3" key="1">
    <citation type="submission" date="2022-11" db="UniProtKB">
        <authorList>
            <consortium name="WormBaseParasite"/>
        </authorList>
    </citation>
    <scope>IDENTIFICATION</scope>
</reference>
<evidence type="ECO:0000313" key="2">
    <source>
        <dbReference type="Proteomes" id="UP000887574"/>
    </source>
</evidence>
<dbReference type="PANTHER" id="PTHR13318">
    <property type="entry name" value="PARTNER OF PAIRED, ISOFORM B-RELATED"/>
    <property type="match status" value="1"/>
</dbReference>
<dbReference type="SUPFAM" id="SSF52058">
    <property type="entry name" value="L domain-like"/>
    <property type="match status" value="1"/>
</dbReference>
<dbReference type="PROSITE" id="PS50181">
    <property type="entry name" value="FBOX"/>
    <property type="match status" value="1"/>
</dbReference>
<dbReference type="SUPFAM" id="SSF81383">
    <property type="entry name" value="F-box domain"/>
    <property type="match status" value="1"/>
</dbReference>
<evidence type="ECO:0000313" key="3">
    <source>
        <dbReference type="WBParaSite" id="jg22067"/>
    </source>
</evidence>
<dbReference type="AlphaFoldDB" id="A0A915DR98"/>
<dbReference type="Gene3D" id="3.80.10.10">
    <property type="entry name" value="Ribonuclease Inhibitor"/>
    <property type="match status" value="1"/>
</dbReference>
<dbReference type="InterPro" id="IPR001810">
    <property type="entry name" value="F-box_dom"/>
</dbReference>
<protein>
    <submittedName>
        <fullName evidence="3">F-box domain-containing protein</fullName>
    </submittedName>
</protein>
<dbReference type="GO" id="GO:0019005">
    <property type="term" value="C:SCF ubiquitin ligase complex"/>
    <property type="evidence" value="ECO:0007669"/>
    <property type="project" value="TreeGrafter"/>
</dbReference>
<name>A0A915DR98_9BILA</name>
<organism evidence="2 3">
    <name type="scientific">Ditylenchus dipsaci</name>
    <dbReference type="NCBI Taxonomy" id="166011"/>
    <lineage>
        <taxon>Eukaryota</taxon>
        <taxon>Metazoa</taxon>
        <taxon>Ecdysozoa</taxon>
        <taxon>Nematoda</taxon>
        <taxon>Chromadorea</taxon>
        <taxon>Rhabditida</taxon>
        <taxon>Tylenchina</taxon>
        <taxon>Tylenchomorpha</taxon>
        <taxon>Sphaerularioidea</taxon>
        <taxon>Anguinidae</taxon>
        <taxon>Anguininae</taxon>
        <taxon>Ditylenchus</taxon>
    </lineage>
</organism>
<dbReference type="Pfam" id="PF12937">
    <property type="entry name" value="F-box-like"/>
    <property type="match status" value="1"/>
</dbReference>
<evidence type="ECO:0000259" key="1">
    <source>
        <dbReference type="PROSITE" id="PS50181"/>
    </source>
</evidence>
<dbReference type="GO" id="GO:0031146">
    <property type="term" value="P:SCF-dependent proteasomal ubiquitin-dependent protein catabolic process"/>
    <property type="evidence" value="ECO:0007669"/>
    <property type="project" value="TreeGrafter"/>
</dbReference>
<dbReference type="PANTHER" id="PTHR13318:SF247">
    <property type="entry name" value="GH16156P"/>
    <property type="match status" value="1"/>
</dbReference>